<dbReference type="Pfam" id="PF13245">
    <property type="entry name" value="AAA_19"/>
    <property type="match status" value="1"/>
</dbReference>
<proteinExistence type="predicted"/>
<evidence type="ECO:0000313" key="7">
    <source>
        <dbReference type="EMBL" id="PRY06013.1"/>
    </source>
</evidence>
<dbReference type="PANTHER" id="PTHR43788">
    <property type="entry name" value="DNA2/NAM7 HELICASE FAMILY MEMBER"/>
    <property type="match status" value="1"/>
</dbReference>
<dbReference type="SUPFAM" id="SSF52540">
    <property type="entry name" value="P-loop containing nucleoside triphosphate hydrolases"/>
    <property type="match status" value="1"/>
</dbReference>
<evidence type="ECO:0000256" key="1">
    <source>
        <dbReference type="ARBA" id="ARBA00022741"/>
    </source>
</evidence>
<dbReference type="PANTHER" id="PTHR43788:SF16">
    <property type="entry name" value="HELICASE WITH ZINC FINGER 2"/>
    <property type="match status" value="1"/>
</dbReference>
<dbReference type="OrthoDB" id="9757917at2"/>
<keyword evidence="4" id="KW-0067">ATP-binding</keyword>
<reference evidence="7 8" key="1">
    <citation type="submission" date="2018-03" db="EMBL/GenBank/DDBJ databases">
        <title>Genomic Encyclopedia of Archaeal and Bacterial Type Strains, Phase II (KMG-II): from individual species to whole genera.</title>
        <authorList>
            <person name="Goeker M."/>
        </authorList>
    </citation>
    <scope>NUCLEOTIDE SEQUENCE [LARGE SCALE GENOMIC DNA]</scope>
    <source>
        <strain evidence="7 8">DSM 19711</strain>
    </source>
</reference>
<comment type="caution">
    <text evidence="7">The sequence shown here is derived from an EMBL/GenBank/DDBJ whole genome shotgun (WGS) entry which is preliminary data.</text>
</comment>
<dbReference type="AlphaFoldDB" id="A0A2T0QN97"/>
<dbReference type="RefSeq" id="WP_106215708.1">
    <property type="nucleotide sequence ID" value="NZ_PVZF01000036.1"/>
</dbReference>
<dbReference type="EMBL" id="PVZF01000036">
    <property type="protein sequence ID" value="PRY06013.1"/>
    <property type="molecule type" value="Genomic_DNA"/>
</dbReference>
<dbReference type="InterPro" id="IPR050534">
    <property type="entry name" value="Coronavir_polyprotein_1ab"/>
</dbReference>
<protein>
    <submittedName>
        <fullName evidence="7">AAA domain-containing protein</fullName>
    </submittedName>
</protein>
<evidence type="ECO:0000256" key="5">
    <source>
        <dbReference type="SAM" id="MobiDB-lite"/>
    </source>
</evidence>
<keyword evidence="3" id="KW-0347">Helicase</keyword>
<keyword evidence="2" id="KW-0378">Hydrolase</keyword>
<sequence>MKTFTGTPAATTAAEFAPAAAPVSQSQTQAAHTTDPQVAAALFAAWSGDRFVSIASPPGAGKTRLITHLAEQLHRRAGLKVAVAAQTRAQALDVANRAAAVCASPSTSPSTASTPAAGTSDEPALVADPAADPVVALLGKGKLRPAGLSLDAAHIASDKLRGRHGIRPGIVVSTTKRWHWTDTATWSADVLLIDEAWQLTWADLLALGPLAPQIVCVGDPGQISPVVTGSTQRWQSWGAGPHTPAPDALVSVYGDEVTRQRLPRTWRLGPATTALLQPIFYPTLPFTSARPDRWLSVPDGTPDGARLPELRAVAVATSGGHHDPALPAAAAAQVRELLRCTTHDTERDTEAGSSTGRTLTARDVAVITPHVAQTAAVAAHLADLPEVLVSTANAAQGLEREAVVVLHPLAGYRTTPDFATDPGRLCVALSRHRCHATVIYDPATADVLDRARREDPHNDTLAAHVQVLDALRP</sequence>
<dbReference type="InterPro" id="IPR041679">
    <property type="entry name" value="DNA2/NAM7-like_C"/>
</dbReference>
<evidence type="ECO:0000313" key="8">
    <source>
        <dbReference type="Proteomes" id="UP000238083"/>
    </source>
</evidence>
<dbReference type="Gene3D" id="3.40.50.300">
    <property type="entry name" value="P-loop containing nucleotide triphosphate hydrolases"/>
    <property type="match status" value="2"/>
</dbReference>
<keyword evidence="8" id="KW-1185">Reference proteome</keyword>
<dbReference type="Pfam" id="PF13087">
    <property type="entry name" value="AAA_12"/>
    <property type="match status" value="1"/>
</dbReference>
<feature type="region of interest" description="Disordered" evidence="5">
    <location>
        <begin position="103"/>
        <end position="123"/>
    </location>
</feature>
<dbReference type="Proteomes" id="UP000238083">
    <property type="component" value="Unassembled WGS sequence"/>
</dbReference>
<feature type="domain" description="DNA2/NAM7 helicase-like C-terminal" evidence="6">
    <location>
        <begin position="359"/>
        <end position="439"/>
    </location>
</feature>
<name>A0A2T0QN97_9ACTN</name>
<evidence type="ECO:0000259" key="6">
    <source>
        <dbReference type="Pfam" id="PF13087"/>
    </source>
</evidence>
<dbReference type="InterPro" id="IPR027417">
    <property type="entry name" value="P-loop_NTPase"/>
</dbReference>
<accession>A0A2T0QN97</accession>
<organism evidence="7 8">
    <name type="scientific">Kineococcus rhizosphaerae</name>
    <dbReference type="NCBI Taxonomy" id="559628"/>
    <lineage>
        <taxon>Bacteria</taxon>
        <taxon>Bacillati</taxon>
        <taxon>Actinomycetota</taxon>
        <taxon>Actinomycetes</taxon>
        <taxon>Kineosporiales</taxon>
        <taxon>Kineosporiaceae</taxon>
        <taxon>Kineococcus</taxon>
    </lineage>
</organism>
<evidence type="ECO:0000256" key="2">
    <source>
        <dbReference type="ARBA" id="ARBA00022801"/>
    </source>
</evidence>
<evidence type="ECO:0000256" key="4">
    <source>
        <dbReference type="ARBA" id="ARBA00022840"/>
    </source>
</evidence>
<dbReference type="GO" id="GO:0016787">
    <property type="term" value="F:hydrolase activity"/>
    <property type="evidence" value="ECO:0007669"/>
    <property type="project" value="UniProtKB-KW"/>
</dbReference>
<keyword evidence="1" id="KW-0547">Nucleotide-binding</keyword>
<evidence type="ECO:0000256" key="3">
    <source>
        <dbReference type="ARBA" id="ARBA00022806"/>
    </source>
</evidence>
<dbReference type="GO" id="GO:0043139">
    <property type="term" value="F:5'-3' DNA helicase activity"/>
    <property type="evidence" value="ECO:0007669"/>
    <property type="project" value="TreeGrafter"/>
</dbReference>
<dbReference type="GO" id="GO:0005524">
    <property type="term" value="F:ATP binding"/>
    <property type="evidence" value="ECO:0007669"/>
    <property type="project" value="UniProtKB-KW"/>
</dbReference>
<gene>
    <name evidence="7" type="ORF">CLV37_1361</name>
</gene>